<dbReference type="InterPro" id="IPR035994">
    <property type="entry name" value="Nucleoside_phosphorylase_sf"/>
</dbReference>
<feature type="domain" description="Nucleoside phosphorylase" evidence="2">
    <location>
        <begin position="37"/>
        <end position="325"/>
    </location>
</feature>
<name>A0ABR0CGK6_PURLI</name>
<evidence type="ECO:0000313" key="3">
    <source>
        <dbReference type="EMBL" id="KAK4095434.1"/>
    </source>
</evidence>
<organism evidence="3 4">
    <name type="scientific">Purpureocillium lilacinum</name>
    <name type="common">Paecilomyces lilacinus</name>
    <dbReference type="NCBI Taxonomy" id="33203"/>
    <lineage>
        <taxon>Eukaryota</taxon>
        <taxon>Fungi</taxon>
        <taxon>Dikarya</taxon>
        <taxon>Ascomycota</taxon>
        <taxon>Pezizomycotina</taxon>
        <taxon>Sordariomycetes</taxon>
        <taxon>Hypocreomycetidae</taxon>
        <taxon>Hypocreales</taxon>
        <taxon>Ophiocordycipitaceae</taxon>
        <taxon>Purpureocillium</taxon>
    </lineage>
</organism>
<dbReference type="PANTHER" id="PTHR46082:SF11">
    <property type="entry name" value="AAA+ ATPASE DOMAIN-CONTAINING PROTEIN-RELATED"/>
    <property type="match status" value="1"/>
</dbReference>
<dbReference type="Proteomes" id="UP001287286">
    <property type="component" value="Unassembled WGS sequence"/>
</dbReference>
<reference evidence="3 4" key="1">
    <citation type="journal article" date="2024" name="Microbiol. Resour. Announc.">
        <title>Genome annotations for the ascomycete fungi Trichoderma harzianum, Trichoderma aggressivum, and Purpureocillium lilacinum.</title>
        <authorList>
            <person name="Beijen E.P.W."/>
            <person name="Ohm R.A."/>
        </authorList>
    </citation>
    <scope>NUCLEOTIDE SEQUENCE [LARGE SCALE GENOMIC DNA]</scope>
    <source>
        <strain evidence="3 4">CBS 150709</strain>
    </source>
</reference>
<dbReference type="PANTHER" id="PTHR46082">
    <property type="entry name" value="ATP/GTP-BINDING PROTEIN-RELATED"/>
    <property type="match status" value="1"/>
</dbReference>
<dbReference type="SUPFAM" id="SSF53335">
    <property type="entry name" value="S-adenosyl-L-methionine-dependent methyltransferases"/>
    <property type="match status" value="1"/>
</dbReference>
<dbReference type="InterPro" id="IPR029063">
    <property type="entry name" value="SAM-dependent_MTases_sf"/>
</dbReference>
<feature type="compositionally biased region" description="Polar residues" evidence="1">
    <location>
        <begin position="541"/>
        <end position="562"/>
    </location>
</feature>
<keyword evidence="4" id="KW-1185">Reference proteome</keyword>
<feature type="region of interest" description="Disordered" evidence="1">
    <location>
        <begin position="422"/>
        <end position="445"/>
    </location>
</feature>
<dbReference type="CDD" id="cd02440">
    <property type="entry name" value="AdoMet_MTases"/>
    <property type="match status" value="1"/>
</dbReference>
<gene>
    <name evidence="3" type="ORF">Purlil1_230</name>
</gene>
<evidence type="ECO:0000259" key="2">
    <source>
        <dbReference type="Pfam" id="PF01048"/>
    </source>
</evidence>
<dbReference type="InterPro" id="IPR053137">
    <property type="entry name" value="NLR-like"/>
</dbReference>
<comment type="caution">
    <text evidence="3">The sequence shown here is derived from an EMBL/GenBank/DDBJ whole genome shotgun (WGS) entry which is preliminary data.</text>
</comment>
<feature type="region of interest" description="Disordered" evidence="1">
    <location>
        <begin position="1"/>
        <end position="21"/>
    </location>
</feature>
<dbReference type="Pfam" id="PF13489">
    <property type="entry name" value="Methyltransf_23"/>
    <property type="match status" value="1"/>
</dbReference>
<evidence type="ECO:0000313" key="4">
    <source>
        <dbReference type="Proteomes" id="UP001287286"/>
    </source>
</evidence>
<protein>
    <recommendedName>
        <fullName evidence="2">Nucleoside phosphorylase domain-containing protein</fullName>
    </recommendedName>
</protein>
<dbReference type="Pfam" id="PF01048">
    <property type="entry name" value="PNP_UDP_1"/>
    <property type="match status" value="1"/>
</dbReference>
<accession>A0ABR0CGK6</accession>
<dbReference type="Gene3D" id="3.40.50.1580">
    <property type="entry name" value="Nucleoside phosphorylase domain"/>
    <property type="match status" value="1"/>
</dbReference>
<feature type="region of interest" description="Disordered" evidence="1">
    <location>
        <begin position="536"/>
        <end position="567"/>
    </location>
</feature>
<dbReference type="EMBL" id="JAWRVI010000001">
    <property type="protein sequence ID" value="KAK4095434.1"/>
    <property type="molecule type" value="Genomic_DNA"/>
</dbReference>
<dbReference type="SUPFAM" id="SSF53167">
    <property type="entry name" value="Purine and uridine phosphorylases"/>
    <property type="match status" value="1"/>
</dbReference>
<evidence type="ECO:0000256" key="1">
    <source>
        <dbReference type="SAM" id="MobiDB-lite"/>
    </source>
</evidence>
<dbReference type="Gene3D" id="3.40.50.150">
    <property type="entry name" value="Vaccinia Virus protein VP39"/>
    <property type="match status" value="1"/>
</dbReference>
<sequence length="973" mass="106981">MSSGSSYEQTNRRRQPHSGVEASLATLPKLSHHDYTVGWVCALPLEFGAATGMLDEEHEILPVGPGDSNTYTLGRINRHNIVLVCLPSYGIAKAAAVASNMLRTFPKVQVGLMVGIGGGVPGGGGLHLGDDNGTDVRLGDIVVGDLVVQYDLGKTVRDGKFERTAGPGRPPPDNLATAVKNLRGRHNLQPSRIPKILAEMLERHPSMGGKYARPVAAVDRLFDSAYDHPEGNSATCDQCDVSRLLQRPARSNEHCRIFYGRIASGNQVMKHGRTRDRLARELGALCFEMEAAGLVDASFPCLVIRGISDYADSHKSNLWQGYAAAVAAAYAKELLAVIPVAASEHVLSTADVSWETLGDLDNANFGLDKLTLQPLLKNQAGLMEYLAREQGKARSVMKGQTGHLAATELPQLRTQTQLKESALPSITGEGRQSQTASPELKSGNEVHLKRPEIVHADSTVSSTSSEDIGAACNHSPSELAKAIESLEHLEGIVRTTAEDWKGISRRFHHDASRVALKIRKAERLFLRVHRPTRMGAKHQGLNRTGSTAHSVAEMGSSTSRNSIHGPLKRNLSDKFSVEANLWLLSRRPHKSESEELPTSSSGSSGSAVPLHIAIAVEDWPAVDSAAALSTDSVEGHLAIRSTMDMDCMMSDDNPIVEVLDRYFDHASRTASLSSSFFNFVQEDCHTYHSYGVTEYMLPNDQAWLILEDFLHYLLHTLVLQKRALLGSAADLDGRVLDVGTGTGLWAFEMADDNPRTKVTGIDISPIQPTWVPPNCVFIMDDIVTIYKLPFACPEYFADVIHFRNMTMAIYDWGRLAGWIKRELRPGGCVEFQEIVWYPFTQGDSTIEPYTGPLAEFFQTLSRAFSAVGVSLDAPLFLKTGLEQVGFTGVVQTDFQIPLGGWPKDPKLKEAGFIFYRYLMDAIEPLSSRVLRRGLNFSPDEVKTWAERFKETLKKSFREAIIFQFIVVYGRKFS</sequence>
<proteinExistence type="predicted"/>
<dbReference type="InterPro" id="IPR000845">
    <property type="entry name" value="Nucleoside_phosphorylase_d"/>
</dbReference>